<organism evidence="1 2">
    <name type="scientific">Stichopus japonicus</name>
    <name type="common">Sea cucumber</name>
    <dbReference type="NCBI Taxonomy" id="307972"/>
    <lineage>
        <taxon>Eukaryota</taxon>
        <taxon>Metazoa</taxon>
        <taxon>Echinodermata</taxon>
        <taxon>Eleutherozoa</taxon>
        <taxon>Echinozoa</taxon>
        <taxon>Holothuroidea</taxon>
        <taxon>Aspidochirotacea</taxon>
        <taxon>Aspidochirotida</taxon>
        <taxon>Stichopodidae</taxon>
        <taxon>Apostichopus</taxon>
    </lineage>
</organism>
<feature type="non-terminal residue" evidence="1">
    <location>
        <position position="1"/>
    </location>
</feature>
<dbReference type="Proteomes" id="UP000230750">
    <property type="component" value="Unassembled WGS sequence"/>
</dbReference>
<dbReference type="AlphaFoldDB" id="A0A2G8JZQ8"/>
<keyword evidence="2" id="KW-1185">Reference proteome</keyword>
<sequence>AKYANGQKKVLLPVLVDSTLTSRKDWLAFLCSDMLYVDFREDNKFHSKCEELANQIHRLTGETDETDTSQSSRVLKRSNTLAFSSNAGDWGPEDVSIWLRENDLQG</sequence>
<proteinExistence type="predicted"/>
<reference evidence="1 2" key="1">
    <citation type="journal article" date="2017" name="PLoS Biol.">
        <title>The sea cucumber genome provides insights into morphological evolution and visceral regeneration.</title>
        <authorList>
            <person name="Zhang X."/>
            <person name="Sun L."/>
            <person name="Yuan J."/>
            <person name="Sun Y."/>
            <person name="Gao Y."/>
            <person name="Zhang L."/>
            <person name="Li S."/>
            <person name="Dai H."/>
            <person name="Hamel J.F."/>
            <person name="Liu C."/>
            <person name="Yu Y."/>
            <person name="Liu S."/>
            <person name="Lin W."/>
            <person name="Guo K."/>
            <person name="Jin S."/>
            <person name="Xu P."/>
            <person name="Storey K.B."/>
            <person name="Huan P."/>
            <person name="Zhang T."/>
            <person name="Zhou Y."/>
            <person name="Zhang J."/>
            <person name="Lin C."/>
            <person name="Li X."/>
            <person name="Xing L."/>
            <person name="Huo D."/>
            <person name="Sun M."/>
            <person name="Wang L."/>
            <person name="Mercier A."/>
            <person name="Li F."/>
            <person name="Yang H."/>
            <person name="Xiang J."/>
        </authorList>
    </citation>
    <scope>NUCLEOTIDE SEQUENCE [LARGE SCALE GENOMIC DNA]</scope>
    <source>
        <strain evidence="1">Shaxun</strain>
        <tissue evidence="1">Muscle</tissue>
    </source>
</reference>
<evidence type="ECO:0000313" key="2">
    <source>
        <dbReference type="Proteomes" id="UP000230750"/>
    </source>
</evidence>
<accession>A0A2G8JZQ8</accession>
<dbReference type="EMBL" id="MRZV01001036">
    <property type="protein sequence ID" value="PIK41246.1"/>
    <property type="molecule type" value="Genomic_DNA"/>
</dbReference>
<evidence type="ECO:0000313" key="1">
    <source>
        <dbReference type="EMBL" id="PIK41246.1"/>
    </source>
</evidence>
<feature type="non-terminal residue" evidence="1">
    <location>
        <position position="106"/>
    </location>
</feature>
<comment type="caution">
    <text evidence="1">The sequence shown here is derived from an EMBL/GenBank/DDBJ whole genome shotgun (WGS) entry which is preliminary data.</text>
</comment>
<protein>
    <submittedName>
        <fullName evidence="1">Uncharacterized protein</fullName>
    </submittedName>
</protein>
<name>A0A2G8JZQ8_STIJA</name>
<dbReference type="OrthoDB" id="9978456at2759"/>
<gene>
    <name evidence="1" type="ORF">BSL78_21885</name>
</gene>